<keyword evidence="2" id="KW-1185">Reference proteome</keyword>
<reference evidence="1" key="1">
    <citation type="submission" date="2021-06" db="EMBL/GenBank/DDBJ databases">
        <authorList>
            <person name="Kallberg Y."/>
            <person name="Tangrot J."/>
            <person name="Rosling A."/>
        </authorList>
    </citation>
    <scope>NUCLEOTIDE SEQUENCE</scope>
    <source>
        <strain evidence="1">MA461A</strain>
    </source>
</reference>
<protein>
    <submittedName>
        <fullName evidence="1">34537_t:CDS:1</fullName>
    </submittedName>
</protein>
<dbReference type="EMBL" id="CAJVQC010165789">
    <property type="protein sequence ID" value="CAG8849490.1"/>
    <property type="molecule type" value="Genomic_DNA"/>
</dbReference>
<feature type="non-terminal residue" evidence="1">
    <location>
        <position position="1"/>
    </location>
</feature>
<evidence type="ECO:0000313" key="1">
    <source>
        <dbReference type="EMBL" id="CAG8849490.1"/>
    </source>
</evidence>
<feature type="non-terminal residue" evidence="1">
    <location>
        <position position="74"/>
    </location>
</feature>
<comment type="caution">
    <text evidence="1">The sequence shown here is derived from an EMBL/GenBank/DDBJ whole genome shotgun (WGS) entry which is preliminary data.</text>
</comment>
<organism evidence="1 2">
    <name type="scientific">Racocetra persica</name>
    <dbReference type="NCBI Taxonomy" id="160502"/>
    <lineage>
        <taxon>Eukaryota</taxon>
        <taxon>Fungi</taxon>
        <taxon>Fungi incertae sedis</taxon>
        <taxon>Mucoromycota</taxon>
        <taxon>Glomeromycotina</taxon>
        <taxon>Glomeromycetes</taxon>
        <taxon>Diversisporales</taxon>
        <taxon>Gigasporaceae</taxon>
        <taxon>Racocetra</taxon>
    </lineage>
</organism>
<evidence type="ECO:0000313" key="2">
    <source>
        <dbReference type="Proteomes" id="UP000789920"/>
    </source>
</evidence>
<sequence>GKESNYEIFKNDQDFNFFDALFEAMPINRIFTRFSHAKFAQILKDFLRKNLNDLTSRMQQVINEATSICIGECV</sequence>
<proteinExistence type="predicted"/>
<dbReference type="Proteomes" id="UP000789920">
    <property type="component" value="Unassembled WGS sequence"/>
</dbReference>
<accession>A0ACA9SWY8</accession>
<name>A0ACA9SWY8_9GLOM</name>
<gene>
    <name evidence="1" type="ORF">RPERSI_LOCUS35614</name>
</gene>